<organism evidence="2">
    <name type="scientific">Desmodus rotundus</name>
    <name type="common">Vampire bat</name>
    <dbReference type="NCBI Taxonomy" id="9430"/>
    <lineage>
        <taxon>Eukaryota</taxon>
        <taxon>Metazoa</taxon>
        <taxon>Chordata</taxon>
        <taxon>Craniata</taxon>
        <taxon>Vertebrata</taxon>
        <taxon>Euteleostomi</taxon>
        <taxon>Mammalia</taxon>
        <taxon>Eutheria</taxon>
        <taxon>Laurasiatheria</taxon>
        <taxon>Chiroptera</taxon>
        <taxon>Yangochiroptera</taxon>
        <taxon>Phyllostomidae</taxon>
        <taxon>Desmodontinae</taxon>
        <taxon>Desmodus</taxon>
    </lineage>
</organism>
<feature type="signal peptide" evidence="1">
    <location>
        <begin position="1"/>
        <end position="20"/>
    </location>
</feature>
<feature type="chain" id="PRO_5003931046" description="Secreted protein" evidence="1">
    <location>
        <begin position="21"/>
        <end position="75"/>
    </location>
</feature>
<proteinExistence type="evidence at transcript level"/>
<protein>
    <recommendedName>
        <fullName evidence="3">Secreted protein</fullName>
    </recommendedName>
</protein>
<keyword evidence="1" id="KW-0732">Signal</keyword>
<accession>K9IV96</accession>
<evidence type="ECO:0000313" key="2">
    <source>
        <dbReference type="EMBL" id="JAA53400.1"/>
    </source>
</evidence>
<dbReference type="AlphaFoldDB" id="K9IV96"/>
<evidence type="ECO:0008006" key="3">
    <source>
        <dbReference type="Google" id="ProtNLM"/>
    </source>
</evidence>
<sequence>MLLLFRKLFIWPSILIESLAGESSLGCRPMVLITWNISCYSLLAWSISIEKSATSLIGVPLYVSLLFLCCLKILF</sequence>
<evidence type="ECO:0000256" key="1">
    <source>
        <dbReference type="SAM" id="SignalP"/>
    </source>
</evidence>
<feature type="non-terminal residue" evidence="2">
    <location>
        <position position="75"/>
    </location>
</feature>
<name>K9IV96_DESRO</name>
<dbReference type="EMBL" id="GABZ01000125">
    <property type="protein sequence ID" value="JAA53400.1"/>
    <property type="molecule type" value="mRNA"/>
</dbReference>
<reference evidence="2" key="1">
    <citation type="submission" date="2012-11" db="EMBL/GenBank/DDBJ databases">
        <title>The Vampirome: Transcriptome and Proteome Analysis of the Submandibular and Accessory Glands of the Vampire Bat and Vector of Human Rabies, Desmodus rotundus.</title>
        <authorList>
            <person name="Francischetti I.M.B."/>
            <person name="Assumpcao T.C.F."/>
            <person name="Ma D."/>
            <person name="Vicente E.C."/>
            <person name="Ribeiro J.M.C."/>
        </authorList>
    </citation>
    <scope>NUCLEOTIDE SEQUENCE</scope>
    <source>
        <tissue evidence="2">Salivary gland</tissue>
    </source>
</reference>